<comment type="caution">
    <text evidence="12">The sequence shown here is derived from an EMBL/GenBank/DDBJ whole genome shotgun (WGS) entry which is preliminary data.</text>
</comment>
<evidence type="ECO:0000256" key="5">
    <source>
        <dbReference type="ARBA" id="ARBA00022695"/>
    </source>
</evidence>
<keyword evidence="4 10" id="KW-0808">Transferase</keyword>
<evidence type="ECO:0000313" key="13">
    <source>
        <dbReference type="Proteomes" id="UP000602647"/>
    </source>
</evidence>
<keyword evidence="7 10" id="KW-0067">ATP-binding</keyword>
<dbReference type="PANTHER" id="PTHR39321:SF3">
    <property type="entry name" value="PHOSPHOPANTETHEINE ADENYLYLTRANSFERASE"/>
    <property type="match status" value="1"/>
</dbReference>
<keyword evidence="13" id="KW-1185">Reference proteome</keyword>
<keyword evidence="8 10" id="KW-0520">NAD</keyword>
<accession>A0A923NHI8</accession>
<protein>
    <recommendedName>
        <fullName evidence="10">Probable nicotinate-nucleotide adenylyltransferase</fullName>
        <ecNumber evidence="10">2.7.7.18</ecNumber>
    </recommendedName>
    <alternativeName>
        <fullName evidence="10">Deamido-NAD(+) diphosphorylase</fullName>
    </alternativeName>
    <alternativeName>
        <fullName evidence="10">Deamido-NAD(+) pyrophosphorylase</fullName>
    </alternativeName>
    <alternativeName>
        <fullName evidence="10">Nicotinate mononucleotide adenylyltransferase</fullName>
        <shortName evidence="10">NaMN adenylyltransferase</shortName>
    </alternativeName>
</protein>
<evidence type="ECO:0000256" key="7">
    <source>
        <dbReference type="ARBA" id="ARBA00022840"/>
    </source>
</evidence>
<dbReference type="NCBIfam" id="TIGR00125">
    <property type="entry name" value="cyt_tran_rel"/>
    <property type="match status" value="1"/>
</dbReference>
<dbReference type="RefSeq" id="WP_187302251.1">
    <property type="nucleotide sequence ID" value="NZ_CBCTON010000008.1"/>
</dbReference>
<feature type="domain" description="Cytidyltransferase-like" evidence="11">
    <location>
        <begin position="6"/>
        <end position="177"/>
    </location>
</feature>
<dbReference type="Pfam" id="PF01467">
    <property type="entry name" value="CTP_transf_like"/>
    <property type="match status" value="1"/>
</dbReference>
<evidence type="ECO:0000313" key="12">
    <source>
        <dbReference type="EMBL" id="MBC6679143.1"/>
    </source>
</evidence>
<evidence type="ECO:0000259" key="11">
    <source>
        <dbReference type="Pfam" id="PF01467"/>
    </source>
</evidence>
<comment type="function">
    <text evidence="1 10">Catalyzes the reversible adenylation of nicotinate mononucleotide (NaMN) to nicotinic acid adenine dinucleotide (NaAD).</text>
</comment>
<dbReference type="InterPro" id="IPR005248">
    <property type="entry name" value="NadD/NMNAT"/>
</dbReference>
<sequence length="202" mass="22889">MKRIGILGGTFDPIHNGHIGLAEDAMEQAGLAKVILIPARLQPFKLDKQITEGNYRLEMAKLAAAPIKGLEVSDYELRHDSISYTYKTLRAMVLEEGLEKKSCLYFITGTDAFLKVSTWKHAEEMLRNYSFAVGSRPGYRDAELDQCIERLKTVYNTDIVKIENRKRDISATEIRHRLEGGKSLSGLVPEAVERYIEEHGLY</sequence>
<keyword evidence="5 10" id="KW-0548">Nucleotidyltransferase</keyword>
<dbReference type="AlphaFoldDB" id="A0A923NHI8"/>
<comment type="similarity">
    <text evidence="10">Belongs to the NadD family.</text>
</comment>
<dbReference type="GO" id="GO:0004515">
    <property type="term" value="F:nicotinate-nucleotide adenylyltransferase activity"/>
    <property type="evidence" value="ECO:0007669"/>
    <property type="project" value="UniProtKB-UniRule"/>
</dbReference>
<evidence type="ECO:0000256" key="9">
    <source>
        <dbReference type="ARBA" id="ARBA00048721"/>
    </source>
</evidence>
<dbReference type="NCBIfam" id="TIGR00482">
    <property type="entry name" value="nicotinate (nicotinamide) nucleotide adenylyltransferase"/>
    <property type="match status" value="1"/>
</dbReference>
<evidence type="ECO:0000256" key="3">
    <source>
        <dbReference type="ARBA" id="ARBA00022642"/>
    </source>
</evidence>
<dbReference type="PANTHER" id="PTHR39321">
    <property type="entry name" value="NICOTINATE-NUCLEOTIDE ADENYLYLTRANSFERASE-RELATED"/>
    <property type="match status" value="1"/>
</dbReference>
<organism evidence="12 13">
    <name type="scientific">Zhenpiania hominis</name>
    <dbReference type="NCBI Taxonomy" id="2763644"/>
    <lineage>
        <taxon>Bacteria</taxon>
        <taxon>Bacillati</taxon>
        <taxon>Bacillota</taxon>
        <taxon>Clostridia</taxon>
        <taxon>Peptostreptococcales</taxon>
        <taxon>Anaerovoracaceae</taxon>
        <taxon>Zhenpiania</taxon>
    </lineage>
</organism>
<dbReference type="CDD" id="cd02165">
    <property type="entry name" value="NMNAT"/>
    <property type="match status" value="1"/>
</dbReference>
<name>A0A923NHI8_9FIRM</name>
<keyword evidence="3 10" id="KW-0662">Pyridine nucleotide biosynthesis</keyword>
<dbReference type="GO" id="GO:0009435">
    <property type="term" value="P:NAD+ biosynthetic process"/>
    <property type="evidence" value="ECO:0007669"/>
    <property type="project" value="UniProtKB-UniRule"/>
</dbReference>
<keyword evidence="6 10" id="KW-0547">Nucleotide-binding</keyword>
<evidence type="ECO:0000256" key="1">
    <source>
        <dbReference type="ARBA" id="ARBA00002324"/>
    </source>
</evidence>
<dbReference type="InterPro" id="IPR014729">
    <property type="entry name" value="Rossmann-like_a/b/a_fold"/>
</dbReference>
<gene>
    <name evidence="10 12" type="primary">nadD</name>
    <name evidence="12" type="ORF">H9L42_04805</name>
</gene>
<dbReference type="Proteomes" id="UP000602647">
    <property type="component" value="Unassembled WGS sequence"/>
</dbReference>
<dbReference type="GO" id="GO:0005524">
    <property type="term" value="F:ATP binding"/>
    <property type="evidence" value="ECO:0007669"/>
    <property type="project" value="UniProtKB-KW"/>
</dbReference>
<dbReference type="SUPFAM" id="SSF52374">
    <property type="entry name" value="Nucleotidylyl transferase"/>
    <property type="match status" value="1"/>
</dbReference>
<dbReference type="InterPro" id="IPR004821">
    <property type="entry name" value="Cyt_trans-like"/>
</dbReference>
<evidence type="ECO:0000256" key="8">
    <source>
        <dbReference type="ARBA" id="ARBA00023027"/>
    </source>
</evidence>
<dbReference type="EC" id="2.7.7.18" evidence="10"/>
<reference evidence="12" key="1">
    <citation type="submission" date="2020-08" db="EMBL/GenBank/DDBJ databases">
        <title>Genome public.</title>
        <authorList>
            <person name="Liu C."/>
            <person name="Sun Q."/>
        </authorList>
    </citation>
    <scope>NUCLEOTIDE SEQUENCE</scope>
    <source>
        <strain evidence="12">BX12</strain>
    </source>
</reference>
<dbReference type="Gene3D" id="3.40.50.620">
    <property type="entry name" value="HUPs"/>
    <property type="match status" value="1"/>
</dbReference>
<comment type="catalytic activity">
    <reaction evidence="9 10">
        <text>nicotinate beta-D-ribonucleotide + ATP + H(+) = deamido-NAD(+) + diphosphate</text>
        <dbReference type="Rhea" id="RHEA:22860"/>
        <dbReference type="ChEBI" id="CHEBI:15378"/>
        <dbReference type="ChEBI" id="CHEBI:30616"/>
        <dbReference type="ChEBI" id="CHEBI:33019"/>
        <dbReference type="ChEBI" id="CHEBI:57502"/>
        <dbReference type="ChEBI" id="CHEBI:58437"/>
        <dbReference type="EC" id="2.7.7.18"/>
    </reaction>
</comment>
<comment type="pathway">
    <text evidence="2 10">Cofactor biosynthesis; NAD(+) biosynthesis; deamido-NAD(+) from nicotinate D-ribonucleotide: step 1/1.</text>
</comment>
<dbReference type="EMBL" id="JACRYT010000003">
    <property type="protein sequence ID" value="MBC6679143.1"/>
    <property type="molecule type" value="Genomic_DNA"/>
</dbReference>
<dbReference type="NCBIfam" id="NF000840">
    <property type="entry name" value="PRK00071.1-3"/>
    <property type="match status" value="1"/>
</dbReference>
<evidence type="ECO:0000256" key="10">
    <source>
        <dbReference type="HAMAP-Rule" id="MF_00244"/>
    </source>
</evidence>
<proteinExistence type="inferred from homology"/>
<evidence type="ECO:0000256" key="6">
    <source>
        <dbReference type="ARBA" id="ARBA00022741"/>
    </source>
</evidence>
<evidence type="ECO:0000256" key="2">
    <source>
        <dbReference type="ARBA" id="ARBA00005019"/>
    </source>
</evidence>
<dbReference type="HAMAP" id="MF_00244">
    <property type="entry name" value="NaMN_adenylyltr"/>
    <property type="match status" value="1"/>
</dbReference>
<evidence type="ECO:0000256" key="4">
    <source>
        <dbReference type="ARBA" id="ARBA00022679"/>
    </source>
</evidence>